<dbReference type="EMBL" id="VMKJ01000002">
    <property type="protein sequence ID" value="TVO39437.1"/>
    <property type="molecule type" value="Genomic_DNA"/>
</dbReference>
<evidence type="ECO:0000256" key="2">
    <source>
        <dbReference type="ARBA" id="ARBA00022729"/>
    </source>
</evidence>
<dbReference type="InterPro" id="IPR012640">
    <property type="entry name" value="Membr_lipoprot_lipid_attach_CS"/>
</dbReference>
<sequence length="84" mass="8474">MNKSFLVLGLTLALTACGGGGDDSSAPTPIPPDHGGDITPDNLLDECERSGCTLDEAVTTSSLTISSAPITLTDNASITLESPL</sequence>
<protein>
    <recommendedName>
        <fullName evidence="1">Type IV secretion system putative lipoprotein virB7</fullName>
    </recommendedName>
</protein>
<evidence type="ECO:0000256" key="4">
    <source>
        <dbReference type="SAM" id="SignalP"/>
    </source>
</evidence>
<comment type="caution">
    <text evidence="5">The sequence shown here is derived from an EMBL/GenBank/DDBJ whole genome shotgun (WGS) entry which is preliminary data.</text>
</comment>
<feature type="signal peptide" evidence="4">
    <location>
        <begin position="1"/>
        <end position="18"/>
    </location>
</feature>
<accession>A0A557PFJ7</accession>
<evidence type="ECO:0000313" key="5">
    <source>
        <dbReference type="EMBL" id="TVO39437.1"/>
    </source>
</evidence>
<dbReference type="AlphaFoldDB" id="A0A557PFJ7"/>
<feature type="region of interest" description="Disordered" evidence="3">
    <location>
        <begin position="19"/>
        <end position="42"/>
    </location>
</feature>
<evidence type="ECO:0000313" key="6">
    <source>
        <dbReference type="Proteomes" id="UP000319828"/>
    </source>
</evidence>
<evidence type="ECO:0000256" key="3">
    <source>
        <dbReference type="SAM" id="MobiDB-lite"/>
    </source>
</evidence>
<dbReference type="Pfam" id="PF08139">
    <property type="entry name" value="LPAM_1"/>
    <property type="match status" value="1"/>
</dbReference>
<reference evidence="5 6" key="1">
    <citation type="submission" date="2019-07" db="EMBL/GenBank/DDBJ databases">
        <title>The draft genome sequence of Vibrio algivorus M1486.</title>
        <authorList>
            <person name="Meng X."/>
        </authorList>
    </citation>
    <scope>NUCLEOTIDE SEQUENCE [LARGE SCALE GENOMIC DNA]</scope>
    <source>
        <strain evidence="5 6">M1486</strain>
    </source>
</reference>
<evidence type="ECO:0000256" key="1">
    <source>
        <dbReference type="ARBA" id="ARBA00017922"/>
    </source>
</evidence>
<name>A0A557PFJ7_9VIBR</name>
<dbReference type="Proteomes" id="UP000319828">
    <property type="component" value="Unassembled WGS sequence"/>
</dbReference>
<dbReference type="PROSITE" id="PS51257">
    <property type="entry name" value="PROKAR_LIPOPROTEIN"/>
    <property type="match status" value="1"/>
</dbReference>
<organism evidence="5 6">
    <name type="scientific">Vibrio algivorus</name>
    <dbReference type="NCBI Taxonomy" id="1667024"/>
    <lineage>
        <taxon>Bacteria</taxon>
        <taxon>Pseudomonadati</taxon>
        <taxon>Pseudomonadota</taxon>
        <taxon>Gammaproteobacteria</taxon>
        <taxon>Vibrionales</taxon>
        <taxon>Vibrionaceae</taxon>
        <taxon>Vibrio</taxon>
    </lineage>
</organism>
<gene>
    <name evidence="5" type="ORF">FOF44_02295</name>
</gene>
<keyword evidence="2 4" id="KW-0732">Signal</keyword>
<dbReference type="RefSeq" id="WP_144387351.1">
    <property type="nucleotide sequence ID" value="NZ_CANNCB010000001.1"/>
</dbReference>
<proteinExistence type="predicted"/>
<feature type="chain" id="PRO_5022125125" description="Type IV secretion system putative lipoprotein virB7" evidence="4">
    <location>
        <begin position="19"/>
        <end position="84"/>
    </location>
</feature>